<proteinExistence type="predicted"/>
<evidence type="ECO:0000313" key="2">
    <source>
        <dbReference type="Proteomes" id="UP001177003"/>
    </source>
</evidence>
<dbReference type="AlphaFoldDB" id="A0AA35YNP9"/>
<protein>
    <submittedName>
        <fullName evidence="1">Uncharacterized protein</fullName>
    </submittedName>
</protein>
<gene>
    <name evidence="1" type="ORF">LSALG_LOCUS17347</name>
</gene>
<dbReference type="Proteomes" id="UP001177003">
    <property type="component" value="Chromosome 3"/>
</dbReference>
<dbReference type="EMBL" id="OX465079">
    <property type="protein sequence ID" value="CAI9277418.1"/>
    <property type="molecule type" value="Genomic_DNA"/>
</dbReference>
<accession>A0AA35YNP9</accession>
<sequence length="121" mass="14282">MSYELPSQDIQIRSPNSNFDQATFHHHRLVDLKVWRDKGIRKNHGRERGGKKGENYRLIARCKTWGEEGGGSSKPIVGTANNRQNRVYTDEIERTWSLDGCDFEDDGHRNYLFYRLRFKDH</sequence>
<keyword evidence="2" id="KW-1185">Reference proteome</keyword>
<organism evidence="1 2">
    <name type="scientific">Lactuca saligna</name>
    <name type="common">Willowleaf lettuce</name>
    <dbReference type="NCBI Taxonomy" id="75948"/>
    <lineage>
        <taxon>Eukaryota</taxon>
        <taxon>Viridiplantae</taxon>
        <taxon>Streptophyta</taxon>
        <taxon>Embryophyta</taxon>
        <taxon>Tracheophyta</taxon>
        <taxon>Spermatophyta</taxon>
        <taxon>Magnoliopsida</taxon>
        <taxon>eudicotyledons</taxon>
        <taxon>Gunneridae</taxon>
        <taxon>Pentapetalae</taxon>
        <taxon>asterids</taxon>
        <taxon>campanulids</taxon>
        <taxon>Asterales</taxon>
        <taxon>Asteraceae</taxon>
        <taxon>Cichorioideae</taxon>
        <taxon>Cichorieae</taxon>
        <taxon>Lactucinae</taxon>
        <taxon>Lactuca</taxon>
    </lineage>
</organism>
<name>A0AA35YNP9_LACSI</name>
<evidence type="ECO:0000313" key="1">
    <source>
        <dbReference type="EMBL" id="CAI9277418.1"/>
    </source>
</evidence>
<reference evidence="1" key="1">
    <citation type="submission" date="2023-04" db="EMBL/GenBank/DDBJ databases">
        <authorList>
            <person name="Vijverberg K."/>
            <person name="Xiong W."/>
            <person name="Schranz E."/>
        </authorList>
    </citation>
    <scope>NUCLEOTIDE SEQUENCE</scope>
</reference>